<sequence>MEAGKKVTQCGVVVVMEVTQVVGVRTRARAMAMANEEITDNSGAVKRRKLGHDKLRSPALSTFVETKGLDRDVCDNNVLKDIQNDCCDAAVSFRSSGVPASCCSSTGSMEKLKVSDLDQASVDQTGTTVGYNLDGSKSTSAELESTAAKNLSLVTNNSSRRVLPTEKSAPESELEEFFTAAQEGLNERFKNKYNYDIVNDIPLKGRFEWIKVNPTNKNDDDDDDKEDV</sequence>
<evidence type="ECO:0000256" key="2">
    <source>
        <dbReference type="ARBA" id="ARBA00010274"/>
    </source>
</evidence>
<dbReference type="InterPro" id="IPR044275">
    <property type="entry name" value="KRP"/>
</dbReference>
<organism evidence="6 7">
    <name type="scientific">Ambrosia artemisiifolia</name>
    <name type="common">Common ragweed</name>
    <dbReference type="NCBI Taxonomy" id="4212"/>
    <lineage>
        <taxon>Eukaryota</taxon>
        <taxon>Viridiplantae</taxon>
        <taxon>Streptophyta</taxon>
        <taxon>Embryophyta</taxon>
        <taxon>Tracheophyta</taxon>
        <taxon>Spermatophyta</taxon>
        <taxon>Magnoliopsida</taxon>
        <taxon>eudicotyledons</taxon>
        <taxon>Gunneridae</taxon>
        <taxon>Pentapetalae</taxon>
        <taxon>asterids</taxon>
        <taxon>campanulids</taxon>
        <taxon>Asterales</taxon>
        <taxon>Asteraceae</taxon>
        <taxon>Asteroideae</taxon>
        <taxon>Heliantheae alliance</taxon>
        <taxon>Heliantheae</taxon>
        <taxon>Ambrosia</taxon>
    </lineage>
</organism>
<keyword evidence="4" id="KW-0131">Cell cycle</keyword>
<gene>
    <name evidence="6" type="ORF">M8C21_026971</name>
</gene>
<dbReference type="GO" id="GO:0005654">
    <property type="term" value="C:nucleoplasm"/>
    <property type="evidence" value="ECO:0007669"/>
    <property type="project" value="UniProtKB-SubCell"/>
</dbReference>
<evidence type="ECO:0000259" key="5">
    <source>
        <dbReference type="Pfam" id="PF02234"/>
    </source>
</evidence>
<evidence type="ECO:0000256" key="3">
    <source>
        <dbReference type="ARBA" id="ARBA00023013"/>
    </source>
</evidence>
<keyword evidence="7" id="KW-1185">Reference proteome</keyword>
<feature type="domain" description="Cyclin-dependent kinase inhibitor" evidence="5">
    <location>
        <begin position="170"/>
        <end position="212"/>
    </location>
</feature>
<comment type="caution">
    <text evidence="6">The sequence shown here is derived from an EMBL/GenBank/DDBJ whole genome shotgun (WGS) entry which is preliminary data.</text>
</comment>
<dbReference type="PANTHER" id="PTHR46776">
    <property type="entry name" value="CYCLIN-DEPENDENT KINASE INHIBITOR 4-RELATED"/>
    <property type="match status" value="1"/>
</dbReference>
<proteinExistence type="inferred from homology"/>
<comment type="similarity">
    <text evidence="2">Belongs to the CDI family. ICK/KRP subfamily.</text>
</comment>
<dbReference type="EMBL" id="JAMZMK010007666">
    <property type="protein sequence ID" value="KAI7743835.1"/>
    <property type="molecule type" value="Genomic_DNA"/>
</dbReference>
<dbReference type="Proteomes" id="UP001206925">
    <property type="component" value="Unassembled WGS sequence"/>
</dbReference>
<reference evidence="6" key="1">
    <citation type="submission" date="2022-06" db="EMBL/GenBank/DDBJ databases">
        <title>Uncovering the hologenomic basis of an extraordinary plant invasion.</title>
        <authorList>
            <person name="Bieker V.C."/>
            <person name="Martin M.D."/>
            <person name="Gilbert T."/>
            <person name="Hodgins K."/>
            <person name="Battlay P."/>
            <person name="Petersen B."/>
            <person name="Wilson J."/>
        </authorList>
    </citation>
    <scope>NUCLEOTIDE SEQUENCE</scope>
    <source>
        <strain evidence="6">AA19_3_7</strain>
        <tissue evidence="6">Leaf</tissue>
    </source>
</reference>
<dbReference type="PIRSF" id="PIRSF017811">
    <property type="entry name" value="CDK_inhib_pln"/>
    <property type="match status" value="1"/>
</dbReference>
<evidence type="ECO:0000313" key="6">
    <source>
        <dbReference type="EMBL" id="KAI7743835.1"/>
    </source>
</evidence>
<protein>
    <recommendedName>
        <fullName evidence="5">Cyclin-dependent kinase inhibitor domain-containing protein</fullName>
    </recommendedName>
</protein>
<evidence type="ECO:0000256" key="1">
    <source>
        <dbReference type="ARBA" id="ARBA00004642"/>
    </source>
</evidence>
<dbReference type="GO" id="GO:0004861">
    <property type="term" value="F:cyclin-dependent protein serine/threonine kinase inhibitor activity"/>
    <property type="evidence" value="ECO:0007669"/>
    <property type="project" value="InterPro"/>
</dbReference>
<dbReference type="Pfam" id="PF02234">
    <property type="entry name" value="CDI"/>
    <property type="match status" value="1"/>
</dbReference>
<keyword evidence="3" id="KW-0649">Protein kinase inhibitor</keyword>
<comment type="subcellular location">
    <subcellularLocation>
        <location evidence="1">Nucleus</location>
        <location evidence="1">Nucleoplasm</location>
    </subcellularLocation>
</comment>
<dbReference type="GO" id="GO:0051726">
    <property type="term" value="P:regulation of cell cycle"/>
    <property type="evidence" value="ECO:0007669"/>
    <property type="project" value="InterPro"/>
</dbReference>
<dbReference type="InterPro" id="IPR003175">
    <property type="entry name" value="CDI_dom"/>
</dbReference>
<evidence type="ECO:0000313" key="7">
    <source>
        <dbReference type="Proteomes" id="UP001206925"/>
    </source>
</evidence>
<dbReference type="AlphaFoldDB" id="A0AAD5CMG2"/>
<accession>A0AAD5CMG2</accession>
<dbReference type="Gene3D" id="4.10.365.10">
    <property type="entry name" value="p27"/>
    <property type="match status" value="1"/>
</dbReference>
<evidence type="ECO:0000256" key="4">
    <source>
        <dbReference type="ARBA" id="ARBA00023306"/>
    </source>
</evidence>
<dbReference type="InterPro" id="IPR044898">
    <property type="entry name" value="CDI_dom_sf"/>
</dbReference>
<name>A0AAD5CMG2_AMBAR</name>